<evidence type="ECO:0000256" key="1">
    <source>
        <dbReference type="ARBA" id="ARBA00006089"/>
    </source>
</evidence>
<evidence type="ECO:0000256" key="5">
    <source>
        <dbReference type="ARBA" id="ARBA00023002"/>
    </source>
</evidence>
<comment type="cofactor">
    <cofactor evidence="9 12">
        <name>Ca(2+)</name>
        <dbReference type="ChEBI" id="CHEBI:29108"/>
    </cofactor>
    <text evidence="9 12">Binds 2 calcium ions per subunit.</text>
</comment>
<feature type="site" description="Transition state stabilizer" evidence="10">
    <location>
        <position position="130"/>
    </location>
</feature>
<dbReference type="InterPro" id="IPR001621">
    <property type="entry name" value="Ligninase"/>
</dbReference>
<keyword evidence="3 9" id="KW-0349">Heme</keyword>
<name>A0AAE0P504_9PEZI</name>
<evidence type="ECO:0000256" key="12">
    <source>
        <dbReference type="RuleBase" id="RU363051"/>
    </source>
</evidence>
<feature type="binding site" evidence="9">
    <location>
        <position position="148"/>
    </location>
    <ligand>
        <name>Ca(2+)</name>
        <dbReference type="ChEBI" id="CHEBI:29108"/>
        <label>1</label>
    </ligand>
</feature>
<evidence type="ECO:0000256" key="2">
    <source>
        <dbReference type="ARBA" id="ARBA00022559"/>
    </source>
</evidence>
<organism evidence="14 15">
    <name type="scientific">Podospora didyma</name>
    <dbReference type="NCBI Taxonomy" id="330526"/>
    <lineage>
        <taxon>Eukaryota</taxon>
        <taxon>Fungi</taxon>
        <taxon>Dikarya</taxon>
        <taxon>Ascomycota</taxon>
        <taxon>Pezizomycotina</taxon>
        <taxon>Sordariomycetes</taxon>
        <taxon>Sordariomycetidae</taxon>
        <taxon>Sordariales</taxon>
        <taxon>Podosporaceae</taxon>
        <taxon>Podospora</taxon>
    </lineage>
</organism>
<keyword evidence="4 9" id="KW-0479">Metal-binding</keyword>
<dbReference type="GO" id="GO:0020037">
    <property type="term" value="F:heme binding"/>
    <property type="evidence" value="ECO:0007669"/>
    <property type="project" value="UniProtKB-UniRule"/>
</dbReference>
<keyword evidence="9 12" id="KW-0106">Calcium</keyword>
<dbReference type="InterPro" id="IPR044831">
    <property type="entry name" value="Ccp1-like"/>
</dbReference>
<feature type="binding site" evidence="9">
    <location>
        <position position="279"/>
    </location>
    <ligand>
        <name>Ca(2+)</name>
        <dbReference type="ChEBI" id="CHEBI:29108"/>
        <label>2</label>
    </ligand>
</feature>
<comment type="cofactor">
    <cofactor evidence="9">
        <name>heme b</name>
        <dbReference type="ChEBI" id="CHEBI:60344"/>
    </cofactor>
    <text evidence="9">Binds 1 heme b (iron(II)-protoporphyrin IX) group per subunit.</text>
</comment>
<evidence type="ECO:0000256" key="9">
    <source>
        <dbReference type="PIRSR" id="PIRSR601621-2"/>
    </source>
</evidence>
<keyword evidence="12" id="KW-0732">Signal</keyword>
<evidence type="ECO:0000256" key="6">
    <source>
        <dbReference type="ARBA" id="ARBA00023004"/>
    </source>
</evidence>
<dbReference type="PRINTS" id="PR00462">
    <property type="entry name" value="LIGNINASE"/>
</dbReference>
<dbReference type="GO" id="GO:0042744">
    <property type="term" value="P:hydrogen peroxide catabolic process"/>
    <property type="evidence" value="ECO:0007669"/>
    <property type="project" value="TreeGrafter"/>
</dbReference>
<dbReference type="EMBL" id="JAULSW010000001">
    <property type="protein sequence ID" value="KAK3393394.1"/>
    <property type="molecule type" value="Genomic_DNA"/>
</dbReference>
<sequence length="371" mass="41335">MRPPSSAAAWVSLLLLPKVLAHPGLDDVLLALNKLDTAAAAGCWESTELIGDLQWLNEYDLYPTARLIRDVLRGEASGQSDEYNYHVPPLHSPACAYDTCCVWQYIADDMERAFRERNGECNNAARGAVRLGFHDAAGWSKYTGQYGGADGSIVLAPEETERQVNAGLREIIDQYKFWFERWRHHGVSMADLIQMGANVATVVCPLGPRVLSFVGRYDNWNPAPDGLLPSPFDTADNLIEIFRAKTIQPKGLVSLLGAHSTSRQRLVDPSRFGAPQDSTPGVWDTLFYKQILGPSPASVFNFQSDLVLSRDPRMFPTWKAFAGPNGQQFWDEGYAREYVRLSLLGVYNINNLTDCTRVLPPAKRSWGPEGW</sequence>
<dbReference type="Gene3D" id="1.10.420.10">
    <property type="entry name" value="Peroxidase, domain 2"/>
    <property type="match status" value="1"/>
</dbReference>
<proteinExistence type="inferred from homology"/>
<comment type="similarity">
    <text evidence="1 12">Belongs to the peroxidase family. Ligninase subfamily.</text>
</comment>
<evidence type="ECO:0000256" key="10">
    <source>
        <dbReference type="PIRSR" id="PIRSR601621-3"/>
    </source>
</evidence>
<keyword evidence="11" id="KW-1015">Disulfide bond</keyword>
<dbReference type="EC" id="1.11.1.-" evidence="12"/>
<dbReference type="GO" id="GO:0004601">
    <property type="term" value="F:peroxidase activity"/>
    <property type="evidence" value="ECO:0007669"/>
    <property type="project" value="UniProtKB-KW"/>
</dbReference>
<evidence type="ECO:0000259" key="13">
    <source>
        <dbReference type="PROSITE" id="PS50873"/>
    </source>
</evidence>
<dbReference type="PANTHER" id="PTHR31356:SF66">
    <property type="entry name" value="CATALASE-PEROXIDASE"/>
    <property type="match status" value="1"/>
</dbReference>
<keyword evidence="6 9" id="KW-0408">Iron</keyword>
<feature type="binding site" evidence="9">
    <location>
        <position position="152"/>
    </location>
    <ligand>
        <name>Ca(2+)</name>
        <dbReference type="ChEBI" id="CHEBI:29108"/>
        <label>1</label>
    </ligand>
</feature>
<feature type="disulfide bond" evidence="11">
    <location>
        <begin position="121"/>
        <end position="204"/>
    </location>
</feature>
<keyword evidence="15" id="KW-1185">Reference proteome</keyword>
<evidence type="ECO:0000256" key="3">
    <source>
        <dbReference type="ARBA" id="ARBA00022617"/>
    </source>
</evidence>
<evidence type="ECO:0000256" key="11">
    <source>
        <dbReference type="PIRSR" id="PIRSR601621-4"/>
    </source>
</evidence>
<feature type="binding site" evidence="9">
    <location>
        <position position="150"/>
    </location>
    <ligand>
        <name>Ca(2+)</name>
        <dbReference type="ChEBI" id="CHEBI:29108"/>
        <label>1</label>
    </ligand>
</feature>
<evidence type="ECO:0000256" key="7">
    <source>
        <dbReference type="ARBA" id="ARBA00023180"/>
    </source>
</evidence>
<reference evidence="14" key="1">
    <citation type="journal article" date="2023" name="Mol. Phylogenet. Evol.">
        <title>Genome-scale phylogeny and comparative genomics of the fungal order Sordariales.</title>
        <authorList>
            <person name="Hensen N."/>
            <person name="Bonometti L."/>
            <person name="Westerberg I."/>
            <person name="Brannstrom I.O."/>
            <person name="Guillou S."/>
            <person name="Cros-Aarteil S."/>
            <person name="Calhoun S."/>
            <person name="Haridas S."/>
            <person name="Kuo A."/>
            <person name="Mondo S."/>
            <person name="Pangilinan J."/>
            <person name="Riley R."/>
            <person name="LaButti K."/>
            <person name="Andreopoulos B."/>
            <person name="Lipzen A."/>
            <person name="Chen C."/>
            <person name="Yan M."/>
            <person name="Daum C."/>
            <person name="Ng V."/>
            <person name="Clum A."/>
            <person name="Steindorff A."/>
            <person name="Ohm R.A."/>
            <person name="Martin F."/>
            <person name="Silar P."/>
            <person name="Natvig D.O."/>
            <person name="Lalanne C."/>
            <person name="Gautier V."/>
            <person name="Ament-Velasquez S.L."/>
            <person name="Kruys A."/>
            <person name="Hutchinson M.I."/>
            <person name="Powell A.J."/>
            <person name="Barry K."/>
            <person name="Miller A.N."/>
            <person name="Grigoriev I.V."/>
            <person name="Debuchy R."/>
            <person name="Gladieux P."/>
            <person name="Hiltunen Thoren M."/>
            <person name="Johannesson H."/>
        </authorList>
    </citation>
    <scope>NUCLEOTIDE SEQUENCE</scope>
    <source>
        <strain evidence="14">CBS 232.78</strain>
    </source>
</reference>
<dbReference type="PANTHER" id="PTHR31356">
    <property type="entry name" value="THYLAKOID LUMENAL 29 KDA PROTEIN, CHLOROPLASTIC-RELATED"/>
    <property type="match status" value="1"/>
</dbReference>
<evidence type="ECO:0000313" key="14">
    <source>
        <dbReference type="EMBL" id="KAK3393394.1"/>
    </source>
</evidence>
<dbReference type="SUPFAM" id="SSF48113">
    <property type="entry name" value="Heme-dependent peroxidases"/>
    <property type="match status" value="1"/>
</dbReference>
<feature type="disulfide bond" evidence="11">
    <location>
        <begin position="100"/>
        <end position="355"/>
    </location>
</feature>
<dbReference type="GO" id="GO:0046872">
    <property type="term" value="F:metal ion binding"/>
    <property type="evidence" value="ECO:0007669"/>
    <property type="project" value="UniProtKB-UniRule"/>
</dbReference>
<dbReference type="Gene3D" id="1.10.520.10">
    <property type="match status" value="1"/>
</dbReference>
<evidence type="ECO:0000256" key="8">
    <source>
        <dbReference type="PIRSR" id="PIRSR601621-1"/>
    </source>
</evidence>
<dbReference type="AlphaFoldDB" id="A0AAE0P504"/>
<feature type="binding site" description="axial binding residue" evidence="9">
    <location>
        <position position="259"/>
    </location>
    <ligand>
        <name>heme b</name>
        <dbReference type="ChEBI" id="CHEBI:60344"/>
    </ligand>
    <ligandPart>
        <name>Fe</name>
        <dbReference type="ChEBI" id="CHEBI:18248"/>
    </ligandPart>
</feature>
<feature type="binding site" evidence="9">
    <location>
        <position position="277"/>
    </location>
    <ligand>
        <name>Ca(2+)</name>
        <dbReference type="ChEBI" id="CHEBI:29108"/>
        <label>2</label>
    </ligand>
</feature>
<dbReference type="Pfam" id="PF00141">
    <property type="entry name" value="peroxidase"/>
    <property type="match status" value="1"/>
</dbReference>
<dbReference type="PRINTS" id="PR00458">
    <property type="entry name" value="PEROXIDASE"/>
</dbReference>
<keyword evidence="2 12" id="KW-0575">Peroxidase</keyword>
<keyword evidence="7" id="KW-0325">Glycoprotein</keyword>
<accession>A0AAE0P504</accession>
<feature type="binding site" evidence="9">
    <location>
        <position position="260"/>
    </location>
    <ligand>
        <name>Ca(2+)</name>
        <dbReference type="ChEBI" id="CHEBI:29108"/>
        <label>2</label>
    </ligand>
</feature>
<dbReference type="InterPro" id="IPR019794">
    <property type="entry name" value="Peroxidases_AS"/>
</dbReference>
<evidence type="ECO:0000313" key="15">
    <source>
        <dbReference type="Proteomes" id="UP001285441"/>
    </source>
</evidence>
<feature type="active site" description="Proton acceptor" evidence="8">
    <location>
        <position position="134"/>
    </location>
</feature>
<dbReference type="GO" id="GO:0000302">
    <property type="term" value="P:response to reactive oxygen species"/>
    <property type="evidence" value="ECO:0007669"/>
    <property type="project" value="TreeGrafter"/>
</dbReference>
<dbReference type="Proteomes" id="UP001285441">
    <property type="component" value="Unassembled WGS sequence"/>
</dbReference>
<evidence type="ECO:0000256" key="4">
    <source>
        <dbReference type="ARBA" id="ARBA00022723"/>
    </source>
</evidence>
<dbReference type="InterPro" id="IPR010255">
    <property type="entry name" value="Haem_peroxidase_sf"/>
</dbReference>
<comment type="caution">
    <text evidence="14">The sequence shown here is derived from an EMBL/GenBank/DDBJ whole genome shotgun (WGS) entry which is preliminary data.</text>
</comment>
<dbReference type="InterPro" id="IPR002016">
    <property type="entry name" value="Haem_peroxidase"/>
</dbReference>
<gene>
    <name evidence="14" type="ORF">B0H63DRAFT_388142</name>
</gene>
<dbReference type="GO" id="GO:0034599">
    <property type="term" value="P:cellular response to oxidative stress"/>
    <property type="evidence" value="ECO:0007669"/>
    <property type="project" value="InterPro"/>
</dbReference>
<feature type="domain" description="Plant heme peroxidase family profile" evidence="13">
    <location>
        <begin position="125"/>
        <end position="371"/>
    </location>
</feature>
<feature type="binding site" evidence="9">
    <location>
        <position position="135"/>
    </location>
    <ligand>
        <name>Ca(2+)</name>
        <dbReference type="ChEBI" id="CHEBI:29108"/>
        <label>1</label>
    </ligand>
</feature>
<feature type="binding site" evidence="9">
    <location>
        <position position="284"/>
    </location>
    <ligand>
        <name>Ca(2+)</name>
        <dbReference type="ChEBI" id="CHEBI:29108"/>
        <label>2</label>
    </ligand>
</feature>
<feature type="signal peptide" evidence="12">
    <location>
        <begin position="1"/>
        <end position="21"/>
    </location>
</feature>
<feature type="chain" id="PRO_5041772155" description="Peroxidase" evidence="12">
    <location>
        <begin position="22"/>
        <end position="371"/>
    </location>
</feature>
<reference evidence="14" key="2">
    <citation type="submission" date="2023-06" db="EMBL/GenBank/DDBJ databases">
        <authorList>
            <consortium name="Lawrence Berkeley National Laboratory"/>
            <person name="Haridas S."/>
            <person name="Hensen N."/>
            <person name="Bonometti L."/>
            <person name="Westerberg I."/>
            <person name="Brannstrom I.O."/>
            <person name="Guillou S."/>
            <person name="Cros-Aarteil S."/>
            <person name="Calhoun S."/>
            <person name="Kuo A."/>
            <person name="Mondo S."/>
            <person name="Pangilinan J."/>
            <person name="Riley R."/>
            <person name="LaButti K."/>
            <person name="Andreopoulos B."/>
            <person name="Lipzen A."/>
            <person name="Chen C."/>
            <person name="Yanf M."/>
            <person name="Daum C."/>
            <person name="Ng V."/>
            <person name="Clum A."/>
            <person name="Steindorff A."/>
            <person name="Ohm R."/>
            <person name="Martin F."/>
            <person name="Silar P."/>
            <person name="Natvig D."/>
            <person name="Lalanne C."/>
            <person name="Gautier V."/>
            <person name="Ament-velasquez S.L."/>
            <person name="Kruys A."/>
            <person name="Hutchinson M.I."/>
            <person name="Powell A.J."/>
            <person name="Barry K."/>
            <person name="Miller A.N."/>
            <person name="Grigoriev I.V."/>
            <person name="Debuchy R."/>
            <person name="Gladieux P."/>
            <person name="Thoren M.H."/>
            <person name="Johannesson H."/>
        </authorList>
    </citation>
    <scope>NUCLEOTIDE SEQUENCE</scope>
    <source>
        <strain evidence="14">CBS 232.78</strain>
    </source>
</reference>
<dbReference type="PROSITE" id="PS50873">
    <property type="entry name" value="PEROXIDASE_4"/>
    <property type="match status" value="1"/>
</dbReference>
<protein>
    <recommendedName>
        <fullName evidence="12">Peroxidase</fullName>
        <ecNumber evidence="12">1.11.1.-</ecNumber>
    </recommendedName>
</protein>
<keyword evidence="5 12" id="KW-0560">Oxidoreductase</keyword>
<dbReference type="PROSITE" id="PS00436">
    <property type="entry name" value="PEROXIDASE_2"/>
    <property type="match status" value="1"/>
</dbReference>